<comment type="function">
    <text evidence="10">Catalyzes the formation of dTDP-glucose, from dTTP and glucose 1-phosphate, as well as its pyrophosphorolysis.</text>
</comment>
<sequence>MKVKGIILAGGSGTRLYPLTKTISKQLLPIYDKPMIYYPLSILMLAGIKDILIISTPQDTPRFEQLLGCGSDLGIHISYAVQESPDGLAQAFLIGEDFIGNDNVALILGDNIFYGHGFTKLLESAASRQHGATIFGYNVKDPERFGVVEFDEVGKAISIEEKPQDPQSTYAVTGLYFYDNSVVEIAKQIRPSERGELEITDVNKVYLEKGELSVELLGRGFAWLDTGTHESLLEASTYIETVEKRQSLKVACLEEIAYRKGYISKEQLLELAEPLKKNEYGQYLLRLAKQNIEVVRREGIHA</sequence>
<dbReference type="NCBIfam" id="TIGR01207">
    <property type="entry name" value="rmlA"/>
    <property type="match status" value="1"/>
</dbReference>
<dbReference type="Pfam" id="PF00483">
    <property type="entry name" value="NTP_transferase"/>
    <property type="match status" value="1"/>
</dbReference>
<organism evidence="12 13">
    <name type="scientific">Paenibacillus agaridevorans</name>
    <dbReference type="NCBI Taxonomy" id="171404"/>
    <lineage>
        <taxon>Bacteria</taxon>
        <taxon>Bacillati</taxon>
        <taxon>Bacillota</taxon>
        <taxon>Bacilli</taxon>
        <taxon>Bacillales</taxon>
        <taxon>Paenibacillaceae</taxon>
        <taxon>Paenibacillus</taxon>
    </lineage>
</organism>
<accession>A0A2R5EXR0</accession>
<keyword evidence="5 10" id="KW-0808">Transferase</keyword>
<keyword evidence="13" id="KW-1185">Reference proteome</keyword>
<evidence type="ECO:0000256" key="7">
    <source>
        <dbReference type="ARBA" id="ARBA00022723"/>
    </source>
</evidence>
<dbReference type="InterPro" id="IPR005907">
    <property type="entry name" value="G1P_thy_trans_s"/>
</dbReference>
<feature type="domain" description="Nucleotidyl transferase" evidence="11">
    <location>
        <begin position="4"/>
        <end position="240"/>
    </location>
</feature>
<dbReference type="GO" id="GO:0046872">
    <property type="term" value="F:metal ion binding"/>
    <property type="evidence" value="ECO:0007669"/>
    <property type="project" value="UniProtKB-KW"/>
</dbReference>
<dbReference type="SUPFAM" id="SSF53448">
    <property type="entry name" value="Nucleotide-diphospho-sugar transferases"/>
    <property type="match status" value="1"/>
</dbReference>
<evidence type="ECO:0000259" key="11">
    <source>
        <dbReference type="Pfam" id="PF00483"/>
    </source>
</evidence>
<dbReference type="AlphaFoldDB" id="A0A2R5EXR0"/>
<comment type="caution">
    <text evidence="12">The sequence shown here is derived from an EMBL/GenBank/DDBJ whole genome shotgun (WGS) entry which is preliminary data.</text>
</comment>
<name>A0A2R5EXR0_9BACL</name>
<evidence type="ECO:0000256" key="5">
    <source>
        <dbReference type="ARBA" id="ARBA00022679"/>
    </source>
</evidence>
<evidence type="ECO:0000256" key="4">
    <source>
        <dbReference type="ARBA" id="ARBA00017654"/>
    </source>
</evidence>
<comment type="similarity">
    <text evidence="2 10">Belongs to the glucose-1-phosphate thymidylyltransferase family.</text>
</comment>
<proteinExistence type="inferred from homology"/>
<dbReference type="Gene3D" id="3.90.550.10">
    <property type="entry name" value="Spore Coat Polysaccharide Biosynthesis Protein SpsA, Chain A"/>
    <property type="match status" value="1"/>
</dbReference>
<dbReference type="PANTHER" id="PTHR43532">
    <property type="entry name" value="GLUCOSE-1-PHOSPHATE THYMIDYLYLTRANSFERASE"/>
    <property type="match status" value="1"/>
</dbReference>
<dbReference type="EMBL" id="BDQX01000139">
    <property type="protein sequence ID" value="GBG08144.1"/>
    <property type="molecule type" value="Genomic_DNA"/>
</dbReference>
<evidence type="ECO:0000256" key="9">
    <source>
        <dbReference type="ARBA" id="ARBA00049336"/>
    </source>
</evidence>
<evidence type="ECO:0000256" key="6">
    <source>
        <dbReference type="ARBA" id="ARBA00022695"/>
    </source>
</evidence>
<evidence type="ECO:0000256" key="2">
    <source>
        <dbReference type="ARBA" id="ARBA00010480"/>
    </source>
</evidence>
<protein>
    <recommendedName>
        <fullName evidence="4 10">Glucose-1-phosphate thymidylyltransferase</fullName>
        <ecNumber evidence="3 10">2.7.7.24</ecNumber>
    </recommendedName>
</protein>
<dbReference type="FunFam" id="3.90.550.10:FF:000023">
    <property type="entry name" value="Glucose-1-phosphate thymidylyltransferase"/>
    <property type="match status" value="1"/>
</dbReference>
<evidence type="ECO:0000256" key="1">
    <source>
        <dbReference type="ARBA" id="ARBA00001946"/>
    </source>
</evidence>
<keyword evidence="8 10" id="KW-0460">Magnesium</keyword>
<dbReference type="InterPro" id="IPR029044">
    <property type="entry name" value="Nucleotide-diphossugar_trans"/>
</dbReference>
<keyword evidence="7 10" id="KW-0479">Metal-binding</keyword>
<dbReference type="Proteomes" id="UP000245202">
    <property type="component" value="Unassembled WGS sequence"/>
</dbReference>
<reference evidence="12 13" key="1">
    <citation type="submission" date="2017-08" db="EMBL/GenBank/DDBJ databases">
        <title>Substantial Increase in Enzyme Production by Combined Drug-Resistance Mutations in Paenibacillus agaridevorans.</title>
        <authorList>
            <person name="Tanaka Y."/>
            <person name="Funane K."/>
            <person name="Hosaka T."/>
            <person name="Shiwa Y."/>
            <person name="Fujita N."/>
            <person name="Miyazaki T."/>
            <person name="Yoshikawa H."/>
            <person name="Murakami K."/>
            <person name="Kasahara K."/>
            <person name="Inaoka T."/>
            <person name="Hiraga Y."/>
            <person name="Ochi K."/>
        </authorList>
    </citation>
    <scope>NUCLEOTIDE SEQUENCE [LARGE SCALE GENOMIC DNA]</scope>
    <source>
        <strain evidence="12 13">T-3040</strain>
    </source>
</reference>
<keyword evidence="6 10" id="KW-0548">Nucleotidyltransferase</keyword>
<evidence type="ECO:0000256" key="10">
    <source>
        <dbReference type="RuleBase" id="RU003706"/>
    </source>
</evidence>
<dbReference type="EC" id="2.7.7.24" evidence="3 10"/>
<comment type="catalytic activity">
    <reaction evidence="9 10">
        <text>dTTP + alpha-D-glucose 1-phosphate + H(+) = dTDP-alpha-D-glucose + diphosphate</text>
        <dbReference type="Rhea" id="RHEA:15225"/>
        <dbReference type="ChEBI" id="CHEBI:15378"/>
        <dbReference type="ChEBI" id="CHEBI:33019"/>
        <dbReference type="ChEBI" id="CHEBI:37568"/>
        <dbReference type="ChEBI" id="CHEBI:57477"/>
        <dbReference type="ChEBI" id="CHEBI:58601"/>
        <dbReference type="EC" id="2.7.7.24"/>
    </reaction>
</comment>
<evidence type="ECO:0000313" key="12">
    <source>
        <dbReference type="EMBL" id="GBG08144.1"/>
    </source>
</evidence>
<dbReference type="GO" id="GO:0008879">
    <property type="term" value="F:glucose-1-phosphate thymidylyltransferase activity"/>
    <property type="evidence" value="ECO:0007669"/>
    <property type="project" value="UniProtKB-EC"/>
</dbReference>
<evidence type="ECO:0000256" key="8">
    <source>
        <dbReference type="ARBA" id="ARBA00022842"/>
    </source>
</evidence>
<comment type="cofactor">
    <cofactor evidence="1">
        <name>Mg(2+)</name>
        <dbReference type="ChEBI" id="CHEBI:18420"/>
    </cofactor>
</comment>
<dbReference type="PANTHER" id="PTHR43532:SF1">
    <property type="entry name" value="GLUCOSE-1-PHOSPHATE THYMIDYLYLTRANSFERASE 1"/>
    <property type="match status" value="1"/>
</dbReference>
<evidence type="ECO:0000313" key="13">
    <source>
        <dbReference type="Proteomes" id="UP000245202"/>
    </source>
</evidence>
<gene>
    <name evidence="12" type="ORF">PAT3040_02712</name>
</gene>
<dbReference type="CDD" id="cd02538">
    <property type="entry name" value="G1P_TT_short"/>
    <property type="match status" value="1"/>
</dbReference>
<evidence type="ECO:0000256" key="3">
    <source>
        <dbReference type="ARBA" id="ARBA00012461"/>
    </source>
</evidence>
<dbReference type="InterPro" id="IPR005835">
    <property type="entry name" value="NTP_transferase_dom"/>
</dbReference>